<dbReference type="Gene3D" id="1.10.287.1260">
    <property type="match status" value="2"/>
</dbReference>
<dbReference type="Pfam" id="PF05552">
    <property type="entry name" value="MS_channel_1st_1"/>
    <property type="match status" value="2"/>
</dbReference>
<dbReference type="EMBL" id="LBWA01000003">
    <property type="protein sequence ID" value="KKQ98392.1"/>
    <property type="molecule type" value="Genomic_DNA"/>
</dbReference>
<feature type="transmembrane region" description="Helical" evidence="1">
    <location>
        <begin position="22"/>
        <end position="46"/>
    </location>
</feature>
<keyword evidence="1" id="KW-0812">Transmembrane</keyword>
<name>A0A0G0M541_9BACT</name>
<dbReference type="InterPro" id="IPR045275">
    <property type="entry name" value="MscS_archaea/bacteria_type"/>
</dbReference>
<dbReference type="PANTHER" id="PTHR30221">
    <property type="entry name" value="SMALL-CONDUCTANCE MECHANOSENSITIVE CHANNEL"/>
    <property type="match status" value="1"/>
</dbReference>
<comment type="caution">
    <text evidence="2">The sequence shown here is derived from an EMBL/GenBank/DDBJ whole genome shotgun (WGS) entry which is preliminary data.</text>
</comment>
<dbReference type="PANTHER" id="PTHR30221:SF1">
    <property type="entry name" value="SMALL-CONDUCTANCE MECHANOSENSITIVE CHANNEL"/>
    <property type="match status" value="1"/>
</dbReference>
<protein>
    <submittedName>
        <fullName evidence="2">Conserved cytoplasmic membrane protein, CmpX protein</fullName>
    </submittedName>
</protein>
<gene>
    <name evidence="2" type="ORF">UT23_C0003G0019</name>
</gene>
<evidence type="ECO:0000313" key="2">
    <source>
        <dbReference type="EMBL" id="KKQ98392.1"/>
    </source>
</evidence>
<dbReference type="Proteomes" id="UP000034325">
    <property type="component" value="Unassembled WGS sequence"/>
</dbReference>
<accession>A0A0G0M541</accession>
<keyword evidence="1" id="KW-1133">Transmembrane helix</keyword>
<proteinExistence type="predicted"/>
<feature type="transmembrane region" description="Helical" evidence="1">
    <location>
        <begin position="166"/>
        <end position="187"/>
    </location>
</feature>
<keyword evidence="1" id="KW-0472">Membrane</keyword>
<evidence type="ECO:0000256" key="1">
    <source>
        <dbReference type="SAM" id="Phobius"/>
    </source>
</evidence>
<sequence>MRGVSIWQQALVSSWGTVWTSFLTFLPTVLGAIVIFAIGLILAYWLKRLISEVLKAVKLEKLSDSLGIDQYLKKAEIKLDLAGILAVFVQWIIILVFFLAAVDILGLSVVSEVLARVLSYIPNILAAALIFGAGYFVAGVVESVVRGAFASVDHEAAKPVAKFSRWVIVIVSFFAAVEQLQIARGLIATFFQGLTYTIVLVVGLSVGLGAKDVVAKILNDWYEKVKK</sequence>
<feature type="transmembrane region" description="Helical" evidence="1">
    <location>
        <begin position="193"/>
        <end position="210"/>
    </location>
</feature>
<dbReference type="AlphaFoldDB" id="A0A0G0M541"/>
<dbReference type="InterPro" id="IPR008910">
    <property type="entry name" value="MSC_TM_helix"/>
</dbReference>
<feature type="transmembrane region" description="Helical" evidence="1">
    <location>
        <begin position="120"/>
        <end position="145"/>
    </location>
</feature>
<dbReference type="GO" id="GO:0008381">
    <property type="term" value="F:mechanosensitive monoatomic ion channel activity"/>
    <property type="evidence" value="ECO:0007669"/>
    <property type="project" value="InterPro"/>
</dbReference>
<reference evidence="2 3" key="1">
    <citation type="journal article" date="2015" name="Nature">
        <title>rRNA introns, odd ribosomes, and small enigmatic genomes across a large radiation of phyla.</title>
        <authorList>
            <person name="Brown C.T."/>
            <person name="Hug L.A."/>
            <person name="Thomas B.C."/>
            <person name="Sharon I."/>
            <person name="Castelle C.J."/>
            <person name="Singh A."/>
            <person name="Wilkins M.J."/>
            <person name="Williams K.H."/>
            <person name="Banfield J.F."/>
        </authorList>
    </citation>
    <scope>NUCLEOTIDE SEQUENCE [LARGE SCALE GENOMIC DNA]</scope>
</reference>
<organism evidence="2 3">
    <name type="scientific">Candidatus Woesebacteria bacterium GW2011_GWA1_39_12</name>
    <dbReference type="NCBI Taxonomy" id="1618549"/>
    <lineage>
        <taxon>Bacteria</taxon>
        <taxon>Candidatus Woeseibacteriota</taxon>
    </lineage>
</organism>
<feature type="transmembrane region" description="Helical" evidence="1">
    <location>
        <begin position="81"/>
        <end position="100"/>
    </location>
</feature>
<evidence type="ECO:0000313" key="3">
    <source>
        <dbReference type="Proteomes" id="UP000034325"/>
    </source>
</evidence>